<dbReference type="AlphaFoldDB" id="A0A9X2PCI5"/>
<keyword evidence="4" id="KW-1185">Reference proteome</keyword>
<organism evidence="3 4">
    <name type="scientific">Ancylobacter mangrovi</name>
    <dbReference type="NCBI Taxonomy" id="2972472"/>
    <lineage>
        <taxon>Bacteria</taxon>
        <taxon>Pseudomonadati</taxon>
        <taxon>Pseudomonadota</taxon>
        <taxon>Alphaproteobacteria</taxon>
        <taxon>Hyphomicrobiales</taxon>
        <taxon>Xanthobacteraceae</taxon>
        <taxon>Ancylobacter</taxon>
    </lineage>
</organism>
<comment type="caution">
    <text evidence="1">Lacks conserved residue(s) required for the propagation of feature annotation.</text>
</comment>
<accession>A0A9X2PCI5</accession>
<dbReference type="SUPFAM" id="SSF54197">
    <property type="entry name" value="HIT-like"/>
    <property type="match status" value="1"/>
</dbReference>
<sequence>MTAQTPAFLLDPRLEADSFPVTDLSLCTVRLMDDARFPWLILVPRRPELVELIDLDPSDRATLSAEIDAASRALKAVTDCHKLNVAALGNMVRQLHVHVIARFEGDPAWPGPVWGVGERRSHAAPQAMMFGSKLRAALGAAA</sequence>
<dbReference type="PROSITE" id="PS51084">
    <property type="entry name" value="HIT_2"/>
    <property type="match status" value="1"/>
</dbReference>
<gene>
    <name evidence="3" type="ORF">NVS89_10000</name>
</gene>
<dbReference type="InterPro" id="IPR026026">
    <property type="entry name" value="HIT_Hint"/>
</dbReference>
<evidence type="ECO:0000256" key="1">
    <source>
        <dbReference type="PROSITE-ProRule" id="PRU00464"/>
    </source>
</evidence>
<dbReference type="Gene3D" id="3.30.428.10">
    <property type="entry name" value="HIT-like"/>
    <property type="match status" value="1"/>
</dbReference>
<evidence type="ECO:0000313" key="3">
    <source>
        <dbReference type="EMBL" id="MCS0495430.1"/>
    </source>
</evidence>
<protein>
    <submittedName>
        <fullName evidence="3">HIT domain-containing protein</fullName>
    </submittedName>
</protein>
<dbReference type="GO" id="GO:0003824">
    <property type="term" value="F:catalytic activity"/>
    <property type="evidence" value="ECO:0007669"/>
    <property type="project" value="InterPro"/>
</dbReference>
<dbReference type="InterPro" id="IPR036265">
    <property type="entry name" value="HIT-like_sf"/>
</dbReference>
<comment type="caution">
    <text evidence="3">The sequence shown here is derived from an EMBL/GenBank/DDBJ whole genome shotgun (WGS) entry which is preliminary data.</text>
</comment>
<evidence type="ECO:0000259" key="2">
    <source>
        <dbReference type="PROSITE" id="PS51084"/>
    </source>
</evidence>
<feature type="domain" description="HIT" evidence="2">
    <location>
        <begin position="40"/>
        <end position="109"/>
    </location>
</feature>
<proteinExistence type="predicted"/>
<dbReference type="EMBL" id="JANTHZ010000003">
    <property type="protein sequence ID" value="MCS0495430.1"/>
    <property type="molecule type" value="Genomic_DNA"/>
</dbReference>
<evidence type="ECO:0000313" key="4">
    <source>
        <dbReference type="Proteomes" id="UP001151088"/>
    </source>
</evidence>
<reference evidence="3" key="1">
    <citation type="submission" date="2022-08" db="EMBL/GenBank/DDBJ databases">
        <authorList>
            <person name="Li F."/>
        </authorList>
    </citation>
    <scope>NUCLEOTIDE SEQUENCE</scope>
    <source>
        <strain evidence="3">MQZ15Z-1</strain>
    </source>
</reference>
<dbReference type="Proteomes" id="UP001151088">
    <property type="component" value="Unassembled WGS sequence"/>
</dbReference>
<dbReference type="PIRSF" id="PIRSF000714">
    <property type="entry name" value="HIT"/>
    <property type="match status" value="1"/>
</dbReference>
<dbReference type="Pfam" id="PF01230">
    <property type="entry name" value="HIT"/>
    <property type="match status" value="1"/>
</dbReference>
<dbReference type="InterPro" id="IPR011146">
    <property type="entry name" value="HIT-like"/>
</dbReference>
<name>A0A9X2PCI5_9HYPH</name>
<dbReference type="RefSeq" id="WP_258732540.1">
    <property type="nucleotide sequence ID" value="NZ_JANTHZ010000003.1"/>
</dbReference>